<dbReference type="GO" id="GO:0005829">
    <property type="term" value="C:cytosol"/>
    <property type="evidence" value="ECO:0007669"/>
    <property type="project" value="TreeGrafter"/>
</dbReference>
<dbReference type="EMBL" id="DXEL01000077">
    <property type="protein sequence ID" value="HIX75593.1"/>
    <property type="molecule type" value="Genomic_DNA"/>
</dbReference>
<dbReference type="Pfam" id="PF03883">
    <property type="entry name" value="H2O2_YaaD"/>
    <property type="match status" value="1"/>
</dbReference>
<dbReference type="Proteomes" id="UP000886740">
    <property type="component" value="Unassembled WGS sequence"/>
</dbReference>
<comment type="caution">
    <text evidence="2">The sequence shown here is derived from an EMBL/GenBank/DDBJ whole genome shotgun (WGS) entry which is preliminary data.</text>
</comment>
<name>A0A9D1X9W0_9BACT</name>
<reference evidence="2" key="1">
    <citation type="journal article" date="2021" name="PeerJ">
        <title>Extensive microbial diversity within the chicken gut microbiome revealed by metagenomics and culture.</title>
        <authorList>
            <person name="Gilroy R."/>
            <person name="Ravi A."/>
            <person name="Getino M."/>
            <person name="Pursley I."/>
            <person name="Horton D.L."/>
            <person name="Alikhan N.F."/>
            <person name="Baker D."/>
            <person name="Gharbi K."/>
            <person name="Hall N."/>
            <person name="Watson M."/>
            <person name="Adriaenssens E.M."/>
            <person name="Foster-Nyarko E."/>
            <person name="Jarju S."/>
            <person name="Secka A."/>
            <person name="Antonio M."/>
            <person name="Oren A."/>
            <person name="Chaudhuri R.R."/>
            <person name="La Ragione R."/>
            <person name="Hildebrand F."/>
            <person name="Pallen M.J."/>
        </authorList>
    </citation>
    <scope>NUCLEOTIDE SEQUENCE</scope>
    <source>
        <strain evidence="2">ChiGjej6B6-14162</strain>
    </source>
</reference>
<sequence length="254" mass="29149">MQIILSPAKTMTGTTDIIAPQGSTPRFQDEAQALALLMAQLPSEDLAAILKISPKVAADAYWRFQEFHSTERPGLQAILAYTGVVFQHLQPADFTTEEFLFAQKHLKIASGCYGTLRALDLIKPYRMEFNTKVPDLPESIIANFWKERQTQTLIDDIRNDDGLLVNLASQDIQPAFHWKRIASETRIITPDFKVYKQGKQKTIVIYAKMARGEMTRYIIKRQITDVEALKEFQWEGFTYKEELSTPNNWVFLQE</sequence>
<dbReference type="HAMAP" id="MF_00652">
    <property type="entry name" value="UPF0246"/>
    <property type="match status" value="1"/>
</dbReference>
<evidence type="ECO:0000313" key="3">
    <source>
        <dbReference type="Proteomes" id="UP000886740"/>
    </source>
</evidence>
<accession>A0A9D1X9W0</accession>
<comment type="similarity">
    <text evidence="1">Belongs to the UPF0246 family.</text>
</comment>
<proteinExistence type="inferred from homology"/>
<dbReference type="GO" id="GO:0033194">
    <property type="term" value="P:response to hydroperoxide"/>
    <property type="evidence" value="ECO:0007669"/>
    <property type="project" value="TreeGrafter"/>
</dbReference>
<dbReference type="PANTHER" id="PTHR30283">
    <property type="entry name" value="PEROXIDE STRESS RESPONSE PROTEIN YAAA"/>
    <property type="match status" value="1"/>
</dbReference>
<reference evidence="2" key="2">
    <citation type="submission" date="2021-04" db="EMBL/GenBank/DDBJ databases">
        <authorList>
            <person name="Gilroy R."/>
        </authorList>
    </citation>
    <scope>NUCLEOTIDE SEQUENCE</scope>
    <source>
        <strain evidence="2">ChiGjej6B6-14162</strain>
    </source>
</reference>
<organism evidence="2 3">
    <name type="scientific">Candidatus Parabacteroides intestinipullorum</name>
    <dbReference type="NCBI Taxonomy" id="2838723"/>
    <lineage>
        <taxon>Bacteria</taxon>
        <taxon>Pseudomonadati</taxon>
        <taxon>Bacteroidota</taxon>
        <taxon>Bacteroidia</taxon>
        <taxon>Bacteroidales</taxon>
        <taxon>Tannerellaceae</taxon>
        <taxon>Parabacteroides</taxon>
    </lineage>
</organism>
<dbReference type="PANTHER" id="PTHR30283:SF4">
    <property type="entry name" value="PEROXIDE STRESS RESISTANCE PROTEIN YAAA"/>
    <property type="match status" value="1"/>
</dbReference>
<dbReference type="AlphaFoldDB" id="A0A9D1X9W0"/>
<dbReference type="InterPro" id="IPR005583">
    <property type="entry name" value="YaaA"/>
</dbReference>
<evidence type="ECO:0000313" key="2">
    <source>
        <dbReference type="EMBL" id="HIX75593.1"/>
    </source>
</evidence>
<gene>
    <name evidence="2" type="ORF">H9977_11265</name>
</gene>
<protein>
    <recommendedName>
        <fullName evidence="1">UPF0246 protein H9977_11265</fullName>
    </recommendedName>
</protein>
<evidence type="ECO:0000256" key="1">
    <source>
        <dbReference type="HAMAP-Rule" id="MF_00652"/>
    </source>
</evidence>